<sequence>MNVMNDWNETCKQNMLLGSCVGYIYTLTYTPGHEHAALTVPGMLPIPNGSIVDHGKLNFNREFCLLSVCKCKSVCLSQCVSLYIFSPSKVFLLIASFSFNT</sequence>
<proteinExistence type="predicted"/>
<evidence type="ECO:0000313" key="1">
    <source>
        <dbReference type="EMBL" id="CAG6650732.1"/>
    </source>
</evidence>
<name>A0A8D8W8A5_9HEMI</name>
<reference evidence="1" key="1">
    <citation type="submission" date="2021-05" db="EMBL/GenBank/DDBJ databases">
        <authorList>
            <person name="Alioto T."/>
            <person name="Alioto T."/>
            <person name="Gomez Garrido J."/>
        </authorList>
    </citation>
    <scope>NUCLEOTIDE SEQUENCE</scope>
</reference>
<accession>A0A8D8W8A5</accession>
<organism evidence="1">
    <name type="scientific">Cacopsylla melanoneura</name>
    <dbReference type="NCBI Taxonomy" id="428564"/>
    <lineage>
        <taxon>Eukaryota</taxon>
        <taxon>Metazoa</taxon>
        <taxon>Ecdysozoa</taxon>
        <taxon>Arthropoda</taxon>
        <taxon>Hexapoda</taxon>
        <taxon>Insecta</taxon>
        <taxon>Pterygota</taxon>
        <taxon>Neoptera</taxon>
        <taxon>Paraneoptera</taxon>
        <taxon>Hemiptera</taxon>
        <taxon>Sternorrhyncha</taxon>
        <taxon>Psylloidea</taxon>
        <taxon>Psyllidae</taxon>
        <taxon>Psyllinae</taxon>
        <taxon>Cacopsylla</taxon>
    </lineage>
</organism>
<dbReference type="EMBL" id="HBUF01163669">
    <property type="protein sequence ID" value="CAG6650732.1"/>
    <property type="molecule type" value="Transcribed_RNA"/>
</dbReference>
<protein>
    <submittedName>
        <fullName evidence="1">Uncharacterized protein</fullName>
    </submittedName>
</protein>
<dbReference type="AlphaFoldDB" id="A0A8D8W8A5"/>